<dbReference type="RefSeq" id="WP_377467792.1">
    <property type="nucleotide sequence ID" value="NZ_JBHUOP010000007.1"/>
</dbReference>
<evidence type="ECO:0000256" key="1">
    <source>
        <dbReference type="SAM" id="MobiDB-lite"/>
    </source>
</evidence>
<proteinExistence type="predicted"/>
<evidence type="ECO:0000313" key="3">
    <source>
        <dbReference type="Proteomes" id="UP001597391"/>
    </source>
</evidence>
<dbReference type="Proteomes" id="UP001597391">
    <property type="component" value="Unassembled WGS sequence"/>
</dbReference>
<organism evidence="2 3">
    <name type="scientific">Populibacterium corticicola</name>
    <dbReference type="NCBI Taxonomy" id="1812826"/>
    <lineage>
        <taxon>Bacteria</taxon>
        <taxon>Bacillati</taxon>
        <taxon>Actinomycetota</taxon>
        <taxon>Actinomycetes</taxon>
        <taxon>Micrococcales</taxon>
        <taxon>Jonesiaceae</taxon>
        <taxon>Populibacterium</taxon>
    </lineage>
</organism>
<comment type="caution">
    <text evidence="2">The sequence shown here is derived from an EMBL/GenBank/DDBJ whole genome shotgun (WGS) entry which is preliminary data.</text>
</comment>
<keyword evidence="3" id="KW-1185">Reference proteome</keyword>
<dbReference type="EMBL" id="JBHUOP010000007">
    <property type="protein sequence ID" value="MFD2841610.1"/>
    <property type="molecule type" value="Genomic_DNA"/>
</dbReference>
<feature type="region of interest" description="Disordered" evidence="1">
    <location>
        <begin position="47"/>
        <end position="67"/>
    </location>
</feature>
<reference evidence="3" key="1">
    <citation type="journal article" date="2019" name="Int. J. Syst. Evol. Microbiol.">
        <title>The Global Catalogue of Microorganisms (GCM) 10K type strain sequencing project: providing services to taxonomists for standard genome sequencing and annotation.</title>
        <authorList>
            <consortium name="The Broad Institute Genomics Platform"/>
            <consortium name="The Broad Institute Genome Sequencing Center for Infectious Disease"/>
            <person name="Wu L."/>
            <person name="Ma J."/>
        </authorList>
    </citation>
    <scope>NUCLEOTIDE SEQUENCE [LARGE SCALE GENOMIC DNA]</scope>
    <source>
        <strain evidence="3">KCTC 33576</strain>
    </source>
</reference>
<evidence type="ECO:0000313" key="2">
    <source>
        <dbReference type="EMBL" id="MFD2841610.1"/>
    </source>
</evidence>
<gene>
    <name evidence="2" type="ORF">ACFSYH_13675</name>
</gene>
<name>A0ABW5XGL8_9MICO</name>
<sequence>MSTHRLPLHRSIPVIATRAVILTGCSMGVSSEPTENADINEVVWEEGNPDIEDSSGGSTLLPAGFAQ</sequence>
<protein>
    <submittedName>
        <fullName evidence="2">Uncharacterized protein</fullName>
    </submittedName>
</protein>
<accession>A0ABW5XGL8</accession>